<keyword evidence="5" id="KW-1185">Reference proteome</keyword>
<reference evidence="2 4" key="1">
    <citation type="submission" date="2014-12" db="EMBL/GenBank/DDBJ databases">
        <title>Genome sequence of Morococcus cerebrosus.</title>
        <authorList>
            <person name="Shin S.-K."/>
            <person name="Yi H."/>
        </authorList>
    </citation>
    <scope>NUCLEOTIDE SEQUENCE [LARGE SCALE GENOMIC DNA]</scope>
    <source>
        <strain evidence="2 4">CIP 81.93</strain>
    </source>
</reference>
<sequence>MTTSTKPYLLRALYEWCTDNGQTPHLVVWVNEHTRVPMQYVRDNEIVLNIGPTASHNLNIDNDWISFSARFGGVAHDIWIPVGHVISIFSRESGEGMGFEVEPYEVDASGKEAQQEPAADKPTDGEPAKSGKVLKFVK</sequence>
<reference evidence="3 5" key="2">
    <citation type="submission" date="2022-03" db="EMBL/GenBank/DDBJ databases">
        <title>Genome sequencing of Morococcus cerebrosus.</title>
        <authorList>
            <person name="Baek M.-G."/>
            <person name="Yi H."/>
        </authorList>
    </citation>
    <scope>NUCLEOTIDE SEQUENCE [LARGE SCALE GENOMIC DNA]</scope>
    <source>
        <strain evidence="3 5">CIP 81.93</strain>
    </source>
</reference>
<dbReference type="AlphaFoldDB" id="A0A0C1GYJ3"/>
<dbReference type="NCBIfam" id="NF008767">
    <property type="entry name" value="PRK11798.2-2"/>
    <property type="match status" value="1"/>
</dbReference>
<name>A0A0C1GYJ3_9NEIS</name>
<keyword evidence="3" id="KW-0645">Protease</keyword>
<feature type="region of interest" description="Disordered" evidence="1">
    <location>
        <begin position="103"/>
        <end position="138"/>
    </location>
</feature>
<feature type="compositionally biased region" description="Basic and acidic residues" evidence="1">
    <location>
        <begin position="108"/>
        <end position="129"/>
    </location>
</feature>
<evidence type="ECO:0000313" key="4">
    <source>
        <dbReference type="Proteomes" id="UP000031390"/>
    </source>
</evidence>
<dbReference type="EMBL" id="CP094242">
    <property type="protein sequence ID" value="UNV86960.1"/>
    <property type="molecule type" value="Genomic_DNA"/>
</dbReference>
<dbReference type="Gene3D" id="2.30.30.220">
    <property type="entry name" value="SspB-like"/>
    <property type="match status" value="1"/>
</dbReference>
<dbReference type="Proteomes" id="UP000031390">
    <property type="component" value="Unassembled WGS sequence"/>
</dbReference>
<keyword evidence="3" id="KW-0378">Hydrolase</keyword>
<dbReference type="InterPro" id="IPR007481">
    <property type="entry name" value="SspB"/>
</dbReference>
<accession>A0A0C1GYJ3</accession>
<dbReference type="GO" id="GO:0006508">
    <property type="term" value="P:proteolysis"/>
    <property type="evidence" value="ECO:0007669"/>
    <property type="project" value="UniProtKB-KW"/>
</dbReference>
<dbReference type="Pfam" id="PF04386">
    <property type="entry name" value="SspB"/>
    <property type="match status" value="1"/>
</dbReference>
<dbReference type="PIRSF" id="PIRSF005276">
    <property type="entry name" value="SspB"/>
    <property type="match status" value="1"/>
</dbReference>
<dbReference type="PANTHER" id="PTHR37486">
    <property type="entry name" value="STRINGENT STARVATION PROTEIN B"/>
    <property type="match status" value="1"/>
</dbReference>
<dbReference type="EMBL" id="JUFZ01000080">
    <property type="protein sequence ID" value="KIC06897.1"/>
    <property type="molecule type" value="Genomic_DNA"/>
</dbReference>
<dbReference type="GO" id="GO:0008233">
    <property type="term" value="F:peptidase activity"/>
    <property type="evidence" value="ECO:0007669"/>
    <property type="project" value="UniProtKB-KW"/>
</dbReference>
<dbReference type="InterPro" id="IPR036760">
    <property type="entry name" value="SspB-like_sf"/>
</dbReference>
<dbReference type="SUPFAM" id="SSF101738">
    <property type="entry name" value="SspB-like"/>
    <property type="match status" value="1"/>
</dbReference>
<evidence type="ECO:0000313" key="5">
    <source>
        <dbReference type="Proteomes" id="UP000829504"/>
    </source>
</evidence>
<evidence type="ECO:0000313" key="3">
    <source>
        <dbReference type="EMBL" id="UNV86960.1"/>
    </source>
</evidence>
<dbReference type="PATRIC" id="fig|1056807.3.peg.1649"/>
<evidence type="ECO:0000313" key="2">
    <source>
        <dbReference type="EMBL" id="KIC06897.1"/>
    </source>
</evidence>
<gene>
    <name evidence="2" type="ORF">MCC93_17220</name>
    <name evidence="3" type="ORF">MON37_09920</name>
</gene>
<dbReference type="RefSeq" id="WP_039408450.1">
    <property type="nucleotide sequence ID" value="NZ_CP094242.1"/>
</dbReference>
<dbReference type="PANTHER" id="PTHR37486:SF1">
    <property type="entry name" value="STRINGENT STARVATION PROTEIN B"/>
    <property type="match status" value="1"/>
</dbReference>
<organism evidence="2 4">
    <name type="scientific">Morococcus cerebrosus</name>
    <dbReference type="NCBI Taxonomy" id="1056807"/>
    <lineage>
        <taxon>Bacteria</taxon>
        <taxon>Pseudomonadati</taxon>
        <taxon>Pseudomonadota</taxon>
        <taxon>Betaproteobacteria</taxon>
        <taxon>Neisseriales</taxon>
        <taxon>Neisseriaceae</taxon>
        <taxon>Morococcus</taxon>
    </lineage>
</organism>
<dbReference type="NCBIfam" id="NF008769">
    <property type="entry name" value="PRK11798.2-5"/>
    <property type="match status" value="1"/>
</dbReference>
<evidence type="ECO:0000256" key="1">
    <source>
        <dbReference type="SAM" id="MobiDB-lite"/>
    </source>
</evidence>
<protein>
    <submittedName>
        <fullName evidence="3">ClpXP protease specificity-enhancing factor</fullName>
    </submittedName>
    <submittedName>
        <fullName evidence="2">Peptidase</fullName>
    </submittedName>
</protein>
<dbReference type="Proteomes" id="UP000829504">
    <property type="component" value="Chromosome"/>
</dbReference>
<proteinExistence type="predicted"/>